<dbReference type="InterPro" id="IPR058912">
    <property type="entry name" value="HTH_animal"/>
</dbReference>
<evidence type="ECO:0000313" key="3">
    <source>
        <dbReference type="Proteomes" id="UP000030764"/>
    </source>
</evidence>
<protein>
    <recommendedName>
        <fullName evidence="1">Reverse transcriptase domain-containing protein</fullName>
    </recommendedName>
</protein>
<dbReference type="AlphaFoldDB" id="A0A085LU89"/>
<dbReference type="Pfam" id="PF26215">
    <property type="entry name" value="HTH_animal"/>
    <property type="match status" value="1"/>
</dbReference>
<dbReference type="PANTHER" id="PTHR21301:SF10">
    <property type="entry name" value="REVERSE TRANSCRIPTASE DOMAIN-CONTAINING PROTEIN"/>
    <property type="match status" value="1"/>
</dbReference>
<dbReference type="InterPro" id="IPR000477">
    <property type="entry name" value="RT_dom"/>
</dbReference>
<feature type="domain" description="Reverse transcriptase" evidence="1">
    <location>
        <begin position="1"/>
        <end position="203"/>
    </location>
</feature>
<evidence type="ECO:0000313" key="2">
    <source>
        <dbReference type="EMBL" id="KFD48535.1"/>
    </source>
</evidence>
<organism evidence="2 3">
    <name type="scientific">Trichuris suis</name>
    <name type="common">pig whipworm</name>
    <dbReference type="NCBI Taxonomy" id="68888"/>
    <lineage>
        <taxon>Eukaryota</taxon>
        <taxon>Metazoa</taxon>
        <taxon>Ecdysozoa</taxon>
        <taxon>Nematoda</taxon>
        <taxon>Enoplea</taxon>
        <taxon>Dorylaimia</taxon>
        <taxon>Trichinellida</taxon>
        <taxon>Trichuridae</taxon>
        <taxon>Trichuris</taxon>
    </lineage>
</organism>
<accession>A0A085LU89</accession>
<dbReference type="Pfam" id="PF00078">
    <property type="entry name" value="RVT_1"/>
    <property type="match status" value="1"/>
</dbReference>
<dbReference type="PROSITE" id="PS50878">
    <property type="entry name" value="RT_POL"/>
    <property type="match status" value="1"/>
</dbReference>
<proteinExistence type="predicted"/>
<evidence type="ECO:0000259" key="1">
    <source>
        <dbReference type="PROSITE" id="PS50878"/>
    </source>
</evidence>
<keyword evidence="3" id="KW-1185">Reference proteome</keyword>
<dbReference type="CDD" id="cd00304">
    <property type="entry name" value="RT_like"/>
    <property type="match status" value="1"/>
</dbReference>
<dbReference type="EMBL" id="KL363291">
    <property type="protein sequence ID" value="KFD48535.1"/>
    <property type="molecule type" value="Genomic_DNA"/>
</dbReference>
<dbReference type="PANTHER" id="PTHR21301">
    <property type="entry name" value="REVERSE TRANSCRIPTASE"/>
    <property type="match status" value="1"/>
</dbReference>
<dbReference type="Proteomes" id="UP000030764">
    <property type="component" value="Unassembled WGS sequence"/>
</dbReference>
<reference evidence="2 3" key="1">
    <citation type="journal article" date="2014" name="Nat. Genet.">
        <title>Genome and transcriptome of the porcine whipworm Trichuris suis.</title>
        <authorList>
            <person name="Jex A.R."/>
            <person name="Nejsum P."/>
            <person name="Schwarz E.M."/>
            <person name="Hu L."/>
            <person name="Young N.D."/>
            <person name="Hall R.S."/>
            <person name="Korhonen P.K."/>
            <person name="Liao S."/>
            <person name="Thamsborg S."/>
            <person name="Xia J."/>
            <person name="Xu P."/>
            <person name="Wang S."/>
            <person name="Scheerlinck J.P."/>
            <person name="Hofmann A."/>
            <person name="Sternberg P.W."/>
            <person name="Wang J."/>
            <person name="Gasser R.B."/>
        </authorList>
    </citation>
    <scope>NUCLEOTIDE SEQUENCE [LARGE SCALE GENOMIC DNA]</scope>
    <source>
        <strain evidence="2">DCEP-RM93M</strain>
    </source>
</reference>
<sequence>MAVYLDPSDVLVSYDVKDLFTNIPMDVTLNTLEKLLDGDPTLAQRTSLKTFHINKLVSFCMKEANYFRFQELFYMQKRGAPMGSPLSPVLAEVFMEFLEDVAFSTADTSITPTVFKRYVDDVFAVIKSGKEEIFLEHLNSIFPNHISFTIEKEENGRLSFLDALVIRDECGLKTTVYRKPTHSNRYLHFSSHHSRWVMRGIITGMVDRAISVCDKEFLAAELRHIKATFLYNGYPPGLISSVIRRMGKEVGFKTYFKSSSTLRAMPGVIYEVLCSCSASYIGETGNSLSQRFSQHLSGLKHYKNALSNLQGKEIKRRGRPGKTQPQAAMDEAVKASAIVEHASHCDGQPVPQVICHEEDFQLRKIKEALFIRHNEVINRDKGKEVSDICTNLIARQQLCKTTN</sequence>
<gene>
    <name evidence="2" type="ORF">M513_10612</name>
</gene>
<name>A0A085LU89_9BILA</name>